<sequence length="177" mass="18306">MKTSMALTLLSTSLATAAQSYFGVVADRSGSAIQYMTMNAGAGRIYLGGAPMTSCPDNIAAAGGCPADNSTNFMLGEAGQLEMGVDVPGGQTAYFTACGELSYTVPHANDIPEDATVTGWTMTPGASFGSLSYTEGLTACQDGDVYYVYSGDARPDCLSFNALTVADDAPAAWEYTY</sequence>
<dbReference type="AlphaFoldDB" id="A0AAN7TDP8"/>
<dbReference type="Proteomes" id="UP001310890">
    <property type="component" value="Unassembled WGS sequence"/>
</dbReference>
<dbReference type="PANTHER" id="PTHR42047:SF1">
    <property type="entry name" value="PROTEIN, PUTATIVE (AFU_ORTHOLOGUE AFUA_6G03560)-RELATED"/>
    <property type="match status" value="1"/>
</dbReference>
<gene>
    <name evidence="2" type="ORF">LTR62_008242</name>
</gene>
<accession>A0AAN7TDP8</accession>
<keyword evidence="1" id="KW-0732">Signal</keyword>
<dbReference type="PANTHER" id="PTHR42047">
    <property type="entry name" value="PROTEIN, PUTATIVE (AFU_ORTHOLOGUE AFUA_6G03560)-RELATED"/>
    <property type="match status" value="1"/>
</dbReference>
<proteinExistence type="predicted"/>
<evidence type="ECO:0000256" key="1">
    <source>
        <dbReference type="SAM" id="SignalP"/>
    </source>
</evidence>
<feature type="signal peptide" evidence="1">
    <location>
        <begin position="1"/>
        <end position="17"/>
    </location>
</feature>
<comment type="caution">
    <text evidence="2">The sequence shown here is derived from an EMBL/GenBank/DDBJ whole genome shotgun (WGS) entry which is preliminary data.</text>
</comment>
<feature type="chain" id="PRO_5042955479" evidence="1">
    <location>
        <begin position="18"/>
        <end position="177"/>
    </location>
</feature>
<protein>
    <submittedName>
        <fullName evidence="2">Uncharacterized protein</fullName>
    </submittedName>
</protein>
<evidence type="ECO:0000313" key="3">
    <source>
        <dbReference type="Proteomes" id="UP001310890"/>
    </source>
</evidence>
<dbReference type="InterPro" id="IPR052820">
    <property type="entry name" value="PhiA_domain"/>
</dbReference>
<name>A0AAN7TDP8_9PEZI</name>
<evidence type="ECO:0000313" key="2">
    <source>
        <dbReference type="EMBL" id="KAK5108502.1"/>
    </source>
</evidence>
<dbReference type="EMBL" id="JAVRRL010000084">
    <property type="protein sequence ID" value="KAK5108502.1"/>
    <property type="molecule type" value="Genomic_DNA"/>
</dbReference>
<reference evidence="2" key="1">
    <citation type="submission" date="2023-08" db="EMBL/GenBank/DDBJ databases">
        <title>Black Yeasts Isolated from many extreme environments.</title>
        <authorList>
            <person name="Coleine C."/>
            <person name="Stajich J.E."/>
            <person name="Selbmann L."/>
        </authorList>
    </citation>
    <scope>NUCLEOTIDE SEQUENCE</scope>
    <source>
        <strain evidence="2">CCFEE 5401</strain>
    </source>
</reference>
<organism evidence="2 3">
    <name type="scientific">Meristemomyces frigidus</name>
    <dbReference type="NCBI Taxonomy" id="1508187"/>
    <lineage>
        <taxon>Eukaryota</taxon>
        <taxon>Fungi</taxon>
        <taxon>Dikarya</taxon>
        <taxon>Ascomycota</taxon>
        <taxon>Pezizomycotina</taxon>
        <taxon>Dothideomycetes</taxon>
        <taxon>Dothideomycetidae</taxon>
        <taxon>Mycosphaerellales</taxon>
        <taxon>Teratosphaeriaceae</taxon>
        <taxon>Meristemomyces</taxon>
    </lineage>
</organism>